<reference evidence="2" key="2">
    <citation type="journal article" date="2015" name="Fish Shellfish Immunol.">
        <title>Early steps in the European eel (Anguilla anguilla)-Vibrio vulnificus interaction in the gills: Role of the RtxA13 toxin.</title>
        <authorList>
            <person name="Callol A."/>
            <person name="Pajuelo D."/>
            <person name="Ebbesson L."/>
            <person name="Teles M."/>
            <person name="MacKenzie S."/>
            <person name="Amaro C."/>
        </authorList>
    </citation>
    <scope>NUCLEOTIDE SEQUENCE</scope>
</reference>
<feature type="transmembrane region" description="Helical" evidence="1">
    <location>
        <begin position="20"/>
        <end position="38"/>
    </location>
</feature>
<proteinExistence type="predicted"/>
<keyword evidence="1" id="KW-0812">Transmembrane</keyword>
<keyword evidence="1" id="KW-0472">Membrane</keyword>
<name>A0A0E9WXM3_ANGAN</name>
<sequence>MEFLVACNALNSTQDGTNELYHIRFFFVCFFCAGNFNSTKTHLRKRMFGNNQCTLQIFLRGSLNFHVI</sequence>
<evidence type="ECO:0000256" key="1">
    <source>
        <dbReference type="SAM" id="Phobius"/>
    </source>
</evidence>
<dbReference type="AlphaFoldDB" id="A0A0E9WXM3"/>
<dbReference type="EMBL" id="GBXM01013350">
    <property type="protein sequence ID" value="JAH95227.1"/>
    <property type="molecule type" value="Transcribed_RNA"/>
</dbReference>
<evidence type="ECO:0000313" key="2">
    <source>
        <dbReference type="EMBL" id="JAH95227.1"/>
    </source>
</evidence>
<reference evidence="2" key="1">
    <citation type="submission" date="2014-11" db="EMBL/GenBank/DDBJ databases">
        <authorList>
            <person name="Amaro Gonzalez C."/>
        </authorList>
    </citation>
    <scope>NUCLEOTIDE SEQUENCE</scope>
</reference>
<protein>
    <submittedName>
        <fullName evidence="2">Uncharacterized protein</fullName>
    </submittedName>
</protein>
<keyword evidence="1" id="KW-1133">Transmembrane helix</keyword>
<organism evidence="2">
    <name type="scientific">Anguilla anguilla</name>
    <name type="common">European freshwater eel</name>
    <name type="synonym">Muraena anguilla</name>
    <dbReference type="NCBI Taxonomy" id="7936"/>
    <lineage>
        <taxon>Eukaryota</taxon>
        <taxon>Metazoa</taxon>
        <taxon>Chordata</taxon>
        <taxon>Craniata</taxon>
        <taxon>Vertebrata</taxon>
        <taxon>Euteleostomi</taxon>
        <taxon>Actinopterygii</taxon>
        <taxon>Neopterygii</taxon>
        <taxon>Teleostei</taxon>
        <taxon>Anguilliformes</taxon>
        <taxon>Anguillidae</taxon>
        <taxon>Anguilla</taxon>
    </lineage>
</organism>
<accession>A0A0E9WXM3</accession>